<dbReference type="SUPFAM" id="SSF51445">
    <property type="entry name" value="(Trans)glycosidases"/>
    <property type="match status" value="1"/>
</dbReference>
<dbReference type="InterPro" id="IPR001286">
    <property type="entry name" value="Glyco_hydro_59"/>
</dbReference>
<dbReference type="Gene3D" id="3.20.20.80">
    <property type="entry name" value="Glycosidases"/>
    <property type="match status" value="1"/>
</dbReference>
<dbReference type="STRING" id="667015.Bacsa_1415"/>
<dbReference type="Gene3D" id="3.20.20.70">
    <property type="entry name" value="Aldolase class I"/>
    <property type="match status" value="1"/>
</dbReference>
<dbReference type="HOGENOM" id="CLU_015456_2_0_10"/>
<dbReference type="EMBL" id="CP002530">
    <property type="protein sequence ID" value="ADY35987.1"/>
    <property type="molecule type" value="Genomic_DNA"/>
</dbReference>
<dbReference type="PANTHER" id="PTHR15172:SF1">
    <property type="entry name" value="GALACTOCEREBROSIDASE"/>
    <property type="match status" value="1"/>
</dbReference>
<feature type="domain" description="Glycosyl hydrolase family 59 catalytic" evidence="8">
    <location>
        <begin position="44"/>
        <end position="344"/>
    </location>
</feature>
<evidence type="ECO:0000313" key="11">
    <source>
        <dbReference type="Proteomes" id="UP000007486"/>
    </source>
</evidence>
<dbReference type="Proteomes" id="UP000007486">
    <property type="component" value="Chromosome"/>
</dbReference>
<feature type="compositionally biased region" description="Polar residues" evidence="6">
    <location>
        <begin position="688"/>
        <end position="706"/>
    </location>
</feature>
<dbReference type="GO" id="GO:0016020">
    <property type="term" value="C:membrane"/>
    <property type="evidence" value="ECO:0007669"/>
    <property type="project" value="GOC"/>
</dbReference>
<dbReference type="RefSeq" id="WP_013617419.1">
    <property type="nucleotide sequence ID" value="NC_015164.1"/>
</dbReference>
<dbReference type="Gene3D" id="2.60.120.560">
    <property type="entry name" value="Exo-inulinase, domain 1"/>
    <property type="match status" value="1"/>
</dbReference>
<feature type="region of interest" description="Disordered" evidence="6">
    <location>
        <begin position="688"/>
        <end position="712"/>
    </location>
</feature>
<accession>F0R8Q2</accession>
<sequence>MNKLRKLIIGLVIGLSLPALAAIPYSYGQEQTIRLDGNAGGKRFDGIGVVNGGGATSVLLKDYPEPQRSQILDMVYKPKFGASISALLVEIPGDGNSTQGSMPSHQHVRGDLNYSRGYTWWILKEAKRRNPRLTLDGTAWSAPGWIGNGKFWSQDAADYYVSWLKGLRNVYGLELTAIGCRNEKGADYDFVKRLRRTLDANGFTDLRIHAFDNWNAGKLNFVKDMASDKELRDAIDIVSGHVFYQGIPVSAEEKAMAEQLGKPIWNTEDHVYKKGFDCLISLVECFNENYIRYGVTKIVNWYDIAGIYPLEPYAEDPPTVLAYEPWSGHFRVRKALWGYAHYGQFSEVGWEYLNDACTDLAGGGSLVTLKSPQGDYSVIIETKDAKEAQTLHFTLSGPLSGENLCVWHSNEQEQFVRLNDIAVRDNEFTITVAPDAVYSLSTTTGQQKGSYSAPASRPFPFPYYETFEQYEHPEHYGYLPRYTADICGAFEIADRPDGTGKCMRQAVPAPTISWAPDWKPYTIIGDSAWTDYEVSADVYLNPGDTAGIMGRINDVGSGYGFIPKGYYLQLADDGQCRLVVVRGKVDKKALVGDAEQQALIKRNKDTSEGGEKLLASAKLPGISSKKWYNLKLRFKGNELTGFVDGKQILKVEDALYAYGMAGLLAGQSEDKTSTPYFDNLCITPIGESVSTPTPPSANQIPIYENSASDDIE</sequence>
<evidence type="ECO:0000256" key="1">
    <source>
        <dbReference type="ARBA" id="ARBA00005637"/>
    </source>
</evidence>
<comment type="similarity">
    <text evidence="1">Belongs to the glycosyl hydrolase 59 family.</text>
</comment>
<evidence type="ECO:0000313" key="10">
    <source>
        <dbReference type="EMBL" id="ADY35987.1"/>
    </source>
</evidence>
<evidence type="ECO:0000256" key="5">
    <source>
        <dbReference type="ARBA" id="ARBA00033098"/>
    </source>
</evidence>
<dbReference type="AlphaFoldDB" id="F0R8Q2"/>
<feature type="chain" id="PRO_5003255712" description="galactosylceramidase" evidence="7">
    <location>
        <begin position="22"/>
        <end position="712"/>
    </location>
</feature>
<evidence type="ECO:0000259" key="9">
    <source>
        <dbReference type="Pfam" id="PF21708"/>
    </source>
</evidence>
<dbReference type="Pfam" id="PF21708">
    <property type="entry name" value="Glyco_hydro_59_C"/>
    <property type="match status" value="1"/>
</dbReference>
<dbReference type="eggNOG" id="COG5520">
    <property type="taxonomic scope" value="Bacteria"/>
</dbReference>
<dbReference type="GO" id="GO:0006683">
    <property type="term" value="P:galactosylceramide catabolic process"/>
    <property type="evidence" value="ECO:0007669"/>
    <property type="project" value="InterPro"/>
</dbReference>
<dbReference type="EC" id="3.2.1.46" evidence="2"/>
<dbReference type="GO" id="GO:0005764">
    <property type="term" value="C:lysosome"/>
    <property type="evidence" value="ECO:0007669"/>
    <property type="project" value="TreeGrafter"/>
</dbReference>
<keyword evidence="4" id="KW-0442">Lipid degradation</keyword>
<dbReference type="GO" id="GO:0004336">
    <property type="term" value="F:galactosylceramidase activity"/>
    <property type="evidence" value="ECO:0007669"/>
    <property type="project" value="UniProtKB-EC"/>
</dbReference>
<dbReference type="PANTHER" id="PTHR15172">
    <property type="entry name" value="GALACTOCEREBROSIDASE"/>
    <property type="match status" value="1"/>
</dbReference>
<evidence type="ECO:0000256" key="3">
    <source>
        <dbReference type="ARBA" id="ARBA00022919"/>
    </source>
</evidence>
<dbReference type="OrthoDB" id="9806701at2"/>
<proteinExistence type="inferred from homology"/>
<reference evidence="10 11" key="1">
    <citation type="journal article" date="2011" name="Stand. Genomic Sci.">
        <title>Complete genome sequence of Bacteroides salanitronis type strain (BL78).</title>
        <authorList>
            <person name="Gronow S."/>
            <person name="Held B."/>
            <person name="Lucas S."/>
            <person name="Lapidus A."/>
            <person name="Del Rio T.G."/>
            <person name="Nolan M."/>
            <person name="Tice H."/>
            <person name="Deshpande S."/>
            <person name="Cheng J.F."/>
            <person name="Pitluck S."/>
            <person name="Liolios K."/>
            <person name="Pagani I."/>
            <person name="Ivanova N."/>
            <person name="Mavromatis K."/>
            <person name="Pati A."/>
            <person name="Tapia R."/>
            <person name="Han C."/>
            <person name="Goodwin L."/>
            <person name="Chen A."/>
            <person name="Palaniappan K."/>
            <person name="Land M."/>
            <person name="Hauser L."/>
            <person name="Chang Y.J."/>
            <person name="Jeffries C.D."/>
            <person name="Brambilla E.M."/>
            <person name="Rohde M."/>
            <person name="Goker M."/>
            <person name="Detter J.C."/>
            <person name="Woyke T."/>
            <person name="Bristow J."/>
            <person name="Markowitz V."/>
            <person name="Hugenholtz P."/>
            <person name="Kyrpides N.C."/>
            <person name="Klenk H.P."/>
            <person name="Eisen J.A."/>
        </authorList>
    </citation>
    <scope>NUCLEOTIDE SEQUENCE [LARGE SCALE GENOMIC DNA]</scope>
    <source>
        <strain evidence="10 11">DSM 18170</strain>
    </source>
</reference>
<dbReference type="InterPro" id="IPR017853">
    <property type="entry name" value="GH"/>
</dbReference>
<keyword evidence="7" id="KW-0732">Signal</keyword>
<organism evidence="10 11">
    <name type="scientific">Phocaeicola salanitronis (strain DSM 18170 / JCM 13657 / CCUG 60908 / BL78)</name>
    <name type="common">Bacteroides salanitronis</name>
    <dbReference type="NCBI Taxonomy" id="667015"/>
    <lineage>
        <taxon>Bacteria</taxon>
        <taxon>Pseudomonadati</taxon>
        <taxon>Bacteroidota</taxon>
        <taxon>Bacteroidia</taxon>
        <taxon>Bacteroidales</taxon>
        <taxon>Bacteroidaceae</taxon>
        <taxon>Phocaeicola</taxon>
    </lineage>
</organism>
<gene>
    <name evidence="10" type="ordered locus">Bacsa_1415</name>
</gene>
<feature type="domain" description="Glycosyl hydrolase family 59 C-terminal lectin" evidence="9">
    <location>
        <begin position="487"/>
        <end position="578"/>
    </location>
</feature>
<keyword evidence="10" id="KW-0378">Hydrolase</keyword>
<dbReference type="InterPro" id="IPR013785">
    <property type="entry name" value="Aldolase_TIM"/>
</dbReference>
<evidence type="ECO:0000259" key="8">
    <source>
        <dbReference type="Pfam" id="PF02057"/>
    </source>
</evidence>
<keyword evidence="4" id="KW-0443">Lipid metabolism</keyword>
<evidence type="ECO:0000256" key="2">
    <source>
        <dbReference type="ARBA" id="ARBA00012657"/>
    </source>
</evidence>
<keyword evidence="10" id="KW-0326">Glycosidase</keyword>
<dbReference type="InterPro" id="IPR049161">
    <property type="entry name" value="GH59_cat"/>
</dbReference>
<keyword evidence="11" id="KW-1185">Reference proteome</keyword>
<dbReference type="InterPro" id="IPR049162">
    <property type="entry name" value="GH59_C"/>
</dbReference>
<protein>
    <recommendedName>
        <fullName evidence="2">galactosylceramidase</fullName>
        <ecNumber evidence="2">3.2.1.46</ecNumber>
    </recommendedName>
    <alternativeName>
        <fullName evidence="5">Galactosylceramidase</fullName>
    </alternativeName>
</protein>
<evidence type="ECO:0000256" key="4">
    <source>
        <dbReference type="ARBA" id="ARBA00022963"/>
    </source>
</evidence>
<dbReference type="KEGG" id="bsa:Bacsa_1415"/>
<dbReference type="PRINTS" id="PR00850">
    <property type="entry name" value="GLHYDRLASE59"/>
</dbReference>
<evidence type="ECO:0000256" key="7">
    <source>
        <dbReference type="SAM" id="SignalP"/>
    </source>
</evidence>
<feature type="signal peptide" evidence="7">
    <location>
        <begin position="1"/>
        <end position="21"/>
    </location>
</feature>
<name>F0R8Q2_PHOSB</name>
<dbReference type="Pfam" id="PF02057">
    <property type="entry name" value="Glyco_hydro_59"/>
    <property type="match status" value="1"/>
</dbReference>
<evidence type="ECO:0000256" key="6">
    <source>
        <dbReference type="SAM" id="MobiDB-lite"/>
    </source>
</evidence>
<keyword evidence="3" id="KW-0746">Sphingolipid metabolism</keyword>